<dbReference type="GO" id="GO:0030695">
    <property type="term" value="F:GTPase regulator activity"/>
    <property type="evidence" value="ECO:0007669"/>
    <property type="project" value="UniProtKB-ARBA"/>
</dbReference>
<dbReference type="SUPFAM" id="SSF57716">
    <property type="entry name" value="Glucocorticoid receptor-like (DNA-binding domain)"/>
    <property type="match status" value="1"/>
</dbReference>
<evidence type="ECO:0000256" key="1">
    <source>
        <dbReference type="ARBA" id="ARBA00022723"/>
    </source>
</evidence>
<dbReference type="CDD" id="cd08368">
    <property type="entry name" value="LIM"/>
    <property type="match status" value="1"/>
</dbReference>
<feature type="compositionally biased region" description="Polar residues" evidence="4">
    <location>
        <begin position="102"/>
        <end position="117"/>
    </location>
</feature>
<keyword evidence="3" id="KW-0440">LIM domain</keyword>
<evidence type="ECO:0000256" key="3">
    <source>
        <dbReference type="PROSITE-ProRule" id="PRU00125"/>
    </source>
</evidence>
<dbReference type="PROSITE" id="PS00478">
    <property type="entry name" value="LIM_DOMAIN_1"/>
    <property type="match status" value="1"/>
</dbReference>
<evidence type="ECO:0000313" key="6">
    <source>
        <dbReference type="EMBL" id="KAI6781686.1"/>
    </source>
</evidence>
<comment type="caution">
    <text evidence="6">The sequence shown here is derived from an EMBL/GenBank/DDBJ whole genome shotgun (WGS) entry which is preliminary data.</text>
</comment>
<feature type="compositionally biased region" description="Polar residues" evidence="4">
    <location>
        <begin position="380"/>
        <end position="390"/>
    </location>
</feature>
<keyword evidence="1 3" id="KW-0479">Metal-binding</keyword>
<dbReference type="GO" id="GO:0046872">
    <property type="term" value="F:metal ion binding"/>
    <property type="evidence" value="ECO:0007669"/>
    <property type="project" value="UniProtKB-KW"/>
</dbReference>
<dbReference type="RefSeq" id="XP_051362542.1">
    <property type="nucleotide sequence ID" value="XM_051506145.1"/>
</dbReference>
<keyword evidence="2 3" id="KW-0862">Zinc</keyword>
<sequence length="635" mass="67838">MSTRESGFLPTIKCSQCGSQVEISMMGDHICSGDSETSQLSPPPEADESFGKQPNPQPRLPRKPVGVDTGAANRPFMRHDPLTPVSHHSDSPRTPYSGLPSARSTEYFSNATGTSPESARRPSGYGGPSDGSSYTTDPMPSPGASVFQRMENLVPGPFDHRATEVVSPLRKRSLTPSATFPGDRPGTANSHLSAASGESLAAPRPHKASYDGFGPPSRAESGPEQDMPALGYLIRSETFPRPSDVAGPPARTPSAPGTRRESSRRSAMGSTHIPSMGPDTSRRPPPRKSLIPAAHKNAGSVDLAKEFGASNPYHTPSDSASSGYSGFSQPSHPSSQTSPARSPPRRQPSHDLRIEQEVETAAAPAAMSPATSPRDYGAQHPSTETASPARSDSLLRTGLTPQAPQVVRRGTGDVSSRGDCKGCSQPIVGKSISSADGRLTGRYHKACFVCSTCAEPFSSAEFYVLNDKPYCEQHYHKLNGSLCGGCGRGIEGKFVADEASVKYHLRCFCCADCGHGLTDGYFEVDGRAYCEQDAWNRVNSVPAPTPRNGPGNYRPYQPDPGLHKAAGKCLLDRLKGWVSPDVQVPDRVVPAPEAPGWERQYPVLGTALQEEGGRARIQCQGCLIPRQADWHHRGH</sequence>
<reference evidence="6" key="2">
    <citation type="submission" date="2022-07" db="EMBL/GenBank/DDBJ databases">
        <authorList>
            <person name="Goncalves M.F.M."/>
            <person name="Hilario S."/>
            <person name="Van De Peer Y."/>
            <person name="Esteves A.C."/>
            <person name="Alves A."/>
        </authorList>
    </citation>
    <scope>NUCLEOTIDE SEQUENCE</scope>
    <source>
        <strain evidence="6">MUM 19.33</strain>
    </source>
</reference>
<protein>
    <submittedName>
        <fullName evidence="6">Paxillin-like protein-like protein</fullName>
    </submittedName>
</protein>
<reference evidence="6" key="1">
    <citation type="journal article" date="2021" name="J Fungi (Basel)">
        <title>Genomic and Metabolomic Analyses of the Marine Fungus Emericellopsis cladophorae: Insights into Saltwater Adaptability Mechanisms and Its Biosynthetic Potential.</title>
        <authorList>
            <person name="Goncalves M.F.M."/>
            <person name="Hilario S."/>
            <person name="Van de Peer Y."/>
            <person name="Esteves A.C."/>
            <person name="Alves A."/>
        </authorList>
    </citation>
    <scope>NUCLEOTIDE SEQUENCE</scope>
    <source>
        <strain evidence="6">MUM 19.33</strain>
    </source>
</reference>
<dbReference type="EMBL" id="JAGIXG020000019">
    <property type="protein sequence ID" value="KAI6781686.1"/>
    <property type="molecule type" value="Genomic_DNA"/>
</dbReference>
<dbReference type="SMART" id="SM00132">
    <property type="entry name" value="LIM"/>
    <property type="match status" value="2"/>
</dbReference>
<dbReference type="Proteomes" id="UP001055219">
    <property type="component" value="Unassembled WGS sequence"/>
</dbReference>
<dbReference type="FunFam" id="2.10.110.10:FF:000105">
    <property type="entry name" value="Similar to LIM domain-containing protein"/>
    <property type="match status" value="1"/>
</dbReference>
<dbReference type="CDD" id="cd09397">
    <property type="entry name" value="LIM1_UF1"/>
    <property type="match status" value="1"/>
</dbReference>
<feature type="compositionally biased region" description="Low complexity" evidence="4">
    <location>
        <begin position="317"/>
        <end position="340"/>
    </location>
</feature>
<dbReference type="Pfam" id="PF00412">
    <property type="entry name" value="LIM"/>
    <property type="match status" value="2"/>
</dbReference>
<keyword evidence="7" id="KW-1185">Reference proteome</keyword>
<dbReference type="PROSITE" id="PS50023">
    <property type="entry name" value="LIM_DOMAIN_2"/>
    <property type="match status" value="2"/>
</dbReference>
<feature type="compositionally biased region" description="Basic and acidic residues" evidence="4">
    <location>
        <begin position="77"/>
        <end position="91"/>
    </location>
</feature>
<feature type="compositionally biased region" description="Low complexity" evidence="4">
    <location>
        <begin position="360"/>
        <end position="373"/>
    </location>
</feature>
<dbReference type="PANTHER" id="PTHR24216:SF65">
    <property type="entry name" value="PAXILLIN-LIKE PROTEIN 1"/>
    <property type="match status" value="1"/>
</dbReference>
<feature type="region of interest" description="Disordered" evidence="4">
    <location>
        <begin position="164"/>
        <end position="226"/>
    </location>
</feature>
<evidence type="ECO:0000259" key="5">
    <source>
        <dbReference type="PROSITE" id="PS50023"/>
    </source>
</evidence>
<dbReference type="AlphaFoldDB" id="A0A9Q0BEB5"/>
<dbReference type="InterPro" id="IPR001781">
    <property type="entry name" value="Znf_LIM"/>
</dbReference>
<evidence type="ECO:0000256" key="2">
    <source>
        <dbReference type="ARBA" id="ARBA00022833"/>
    </source>
</evidence>
<gene>
    <name evidence="6" type="ORF">J7T54_003952</name>
</gene>
<feature type="region of interest" description="Disordered" evidence="4">
    <location>
        <begin position="28"/>
        <end position="146"/>
    </location>
</feature>
<feature type="domain" description="LIM zinc-binding" evidence="5">
    <location>
        <begin position="418"/>
        <end position="481"/>
    </location>
</feature>
<proteinExistence type="predicted"/>
<feature type="domain" description="LIM zinc-binding" evidence="5">
    <location>
        <begin position="482"/>
        <end position="540"/>
    </location>
</feature>
<dbReference type="OrthoDB" id="1112565at2759"/>
<evidence type="ECO:0000313" key="7">
    <source>
        <dbReference type="Proteomes" id="UP001055219"/>
    </source>
</evidence>
<accession>A0A9Q0BEB5</accession>
<name>A0A9Q0BEB5_9HYPO</name>
<dbReference type="PANTHER" id="PTHR24216">
    <property type="entry name" value="PAXILLIN-RELATED"/>
    <property type="match status" value="1"/>
</dbReference>
<evidence type="ECO:0000256" key="4">
    <source>
        <dbReference type="SAM" id="MobiDB-lite"/>
    </source>
</evidence>
<organism evidence="6 7">
    <name type="scientific">Emericellopsis cladophorae</name>
    <dbReference type="NCBI Taxonomy" id="2686198"/>
    <lineage>
        <taxon>Eukaryota</taxon>
        <taxon>Fungi</taxon>
        <taxon>Dikarya</taxon>
        <taxon>Ascomycota</taxon>
        <taxon>Pezizomycotina</taxon>
        <taxon>Sordariomycetes</taxon>
        <taxon>Hypocreomycetidae</taxon>
        <taxon>Hypocreales</taxon>
        <taxon>Bionectriaceae</taxon>
        <taxon>Emericellopsis</taxon>
    </lineage>
</organism>
<feature type="region of interest" description="Disordered" evidence="4">
    <location>
        <begin position="239"/>
        <end position="292"/>
    </location>
</feature>
<dbReference type="GeneID" id="75830443"/>
<feature type="region of interest" description="Disordered" evidence="4">
    <location>
        <begin position="307"/>
        <end position="419"/>
    </location>
</feature>
<dbReference type="Gene3D" id="2.10.110.10">
    <property type="entry name" value="Cysteine Rich Protein"/>
    <property type="match status" value="2"/>
</dbReference>